<dbReference type="SMART" id="SM00173">
    <property type="entry name" value="RAS"/>
    <property type="match status" value="1"/>
</dbReference>
<dbReference type="PRINTS" id="PR00449">
    <property type="entry name" value="RASTRNSFRMNG"/>
</dbReference>
<organism evidence="3 4">
    <name type="scientific">Fusarium coffeatum</name>
    <dbReference type="NCBI Taxonomy" id="231269"/>
    <lineage>
        <taxon>Eukaryota</taxon>
        <taxon>Fungi</taxon>
        <taxon>Dikarya</taxon>
        <taxon>Ascomycota</taxon>
        <taxon>Pezizomycotina</taxon>
        <taxon>Sordariomycetes</taxon>
        <taxon>Hypocreomycetidae</taxon>
        <taxon>Hypocreales</taxon>
        <taxon>Nectriaceae</taxon>
        <taxon>Fusarium</taxon>
        <taxon>Fusarium incarnatum-equiseti species complex</taxon>
    </lineage>
</organism>
<feature type="transmembrane region" description="Helical" evidence="2">
    <location>
        <begin position="236"/>
        <end position="254"/>
    </location>
</feature>
<keyword evidence="2" id="KW-0472">Membrane</keyword>
<dbReference type="Pfam" id="PF14248">
    <property type="entry name" value="DUF4345"/>
    <property type="match status" value="1"/>
</dbReference>
<evidence type="ECO:0000313" key="3">
    <source>
        <dbReference type="EMBL" id="RBR27065.1"/>
    </source>
</evidence>
<sequence length="315" mass="35240">MVSQFTQGLFDENVKRTLGVKPTLKMTQVGSSTVKVAVWDTAGQERYRAPVNYYYDAVAVVVVYDITSRKSFEDASKWLEEARGNADPGVVIMLVGNKSDLGNLRVVETKRAVRTEEGALFARKEKILFAEISAKYTSQVEGAFQTLLNIRYYKYKNEVALLVPTVISLPHSQNLAIIHQITMSDLHYTPIILKAASAFLIYAGAEHVVRGINKYLTIEEQEKLPLQTVAFMDSQYRFLGGIFIGFGIAVAWTVSNIPAYWIPLKILLGAMMLGGVGRAVSAAVYGWKPTWTRQATINELIIPPALYWFGIRQYI</sequence>
<dbReference type="RefSeq" id="XP_031021656.1">
    <property type="nucleotide sequence ID" value="XM_031154288.1"/>
</dbReference>
<dbReference type="OrthoDB" id="63533at2759"/>
<dbReference type="InterPro" id="IPR001806">
    <property type="entry name" value="Small_GTPase"/>
</dbReference>
<keyword evidence="4" id="KW-1185">Reference proteome</keyword>
<dbReference type="Pfam" id="PF00071">
    <property type="entry name" value="Ras"/>
    <property type="match status" value="1"/>
</dbReference>
<dbReference type="InterPro" id="IPR005225">
    <property type="entry name" value="Small_GTP-bd"/>
</dbReference>
<dbReference type="InterPro" id="IPR050209">
    <property type="entry name" value="Rab_GTPases_membrane_traffic"/>
</dbReference>
<dbReference type="SMART" id="SM00175">
    <property type="entry name" value="RAB"/>
    <property type="match status" value="1"/>
</dbReference>
<keyword evidence="2" id="KW-0812">Transmembrane</keyword>
<dbReference type="SUPFAM" id="SSF52540">
    <property type="entry name" value="P-loop containing nucleoside triphosphate hydrolases"/>
    <property type="match status" value="1"/>
</dbReference>
<dbReference type="PANTHER" id="PTHR47979">
    <property type="entry name" value="DRAB11-RELATED"/>
    <property type="match status" value="1"/>
</dbReference>
<dbReference type="FunFam" id="3.40.50.300:FF:001447">
    <property type="entry name" value="Ras-related protein Rab-1B"/>
    <property type="match status" value="1"/>
</dbReference>
<protein>
    <submittedName>
        <fullName evidence="3">Uncharacterized protein</fullName>
    </submittedName>
</protein>
<evidence type="ECO:0000256" key="2">
    <source>
        <dbReference type="SAM" id="Phobius"/>
    </source>
</evidence>
<evidence type="ECO:0000313" key="4">
    <source>
        <dbReference type="Proteomes" id="UP000253153"/>
    </source>
</evidence>
<dbReference type="NCBIfam" id="TIGR00231">
    <property type="entry name" value="small_GTP"/>
    <property type="match status" value="1"/>
</dbReference>
<accession>A0A366SEJ5</accession>
<gene>
    <name evidence="3" type="ORF">FIESC28_00137</name>
</gene>
<dbReference type="GO" id="GO:0003924">
    <property type="term" value="F:GTPase activity"/>
    <property type="evidence" value="ECO:0007669"/>
    <property type="project" value="InterPro"/>
</dbReference>
<dbReference type="PROSITE" id="PS51419">
    <property type="entry name" value="RAB"/>
    <property type="match status" value="1"/>
</dbReference>
<comment type="caution">
    <text evidence="3">The sequence shown here is derived from an EMBL/GenBank/DDBJ whole genome shotgun (WGS) entry which is preliminary data.</text>
</comment>
<dbReference type="PROSITE" id="PS51421">
    <property type="entry name" value="RAS"/>
    <property type="match status" value="1"/>
</dbReference>
<dbReference type="AlphaFoldDB" id="A0A366SEJ5"/>
<keyword evidence="2" id="KW-1133">Transmembrane helix</keyword>
<name>A0A366SEJ5_9HYPO</name>
<reference evidence="3 4" key="1">
    <citation type="submission" date="2018-06" db="EMBL/GenBank/DDBJ databases">
        <title>Fusarium incarnatum-equiseti species complex species 28.</title>
        <authorList>
            <person name="Gardiner D.M."/>
        </authorList>
    </citation>
    <scope>NUCLEOTIDE SEQUENCE [LARGE SCALE GENOMIC DNA]</scope>
    <source>
        <strain evidence="3 4">FIESC_28</strain>
    </source>
</reference>
<evidence type="ECO:0000256" key="1">
    <source>
        <dbReference type="ARBA" id="ARBA00006270"/>
    </source>
</evidence>
<dbReference type="SMART" id="SM00174">
    <property type="entry name" value="RHO"/>
    <property type="match status" value="1"/>
</dbReference>
<dbReference type="InterPro" id="IPR025597">
    <property type="entry name" value="DUF4345"/>
</dbReference>
<dbReference type="GO" id="GO:0005525">
    <property type="term" value="F:GTP binding"/>
    <property type="evidence" value="ECO:0007669"/>
    <property type="project" value="InterPro"/>
</dbReference>
<proteinExistence type="inferred from homology"/>
<dbReference type="Proteomes" id="UP000253153">
    <property type="component" value="Unassembled WGS sequence"/>
</dbReference>
<dbReference type="Gene3D" id="3.40.50.300">
    <property type="entry name" value="P-loop containing nucleotide triphosphate hydrolases"/>
    <property type="match status" value="1"/>
</dbReference>
<comment type="similarity">
    <text evidence="1">Belongs to the small GTPase superfamily. Rab family.</text>
</comment>
<dbReference type="EMBL" id="QKXC01000004">
    <property type="protein sequence ID" value="RBR27065.1"/>
    <property type="molecule type" value="Genomic_DNA"/>
</dbReference>
<dbReference type="InterPro" id="IPR027417">
    <property type="entry name" value="P-loop_NTPase"/>
</dbReference>
<dbReference type="GeneID" id="41989584"/>